<name>A0A8F5ZH48_METHU</name>
<gene>
    <name evidence="2" type="ORF">KSK55_02985</name>
</gene>
<organism evidence="2 3">
    <name type="scientific">Methanospirillum hungatei</name>
    <dbReference type="NCBI Taxonomy" id="2203"/>
    <lineage>
        <taxon>Archaea</taxon>
        <taxon>Methanobacteriati</taxon>
        <taxon>Methanobacteriota</taxon>
        <taxon>Stenosarchaea group</taxon>
        <taxon>Methanomicrobia</taxon>
        <taxon>Methanomicrobiales</taxon>
        <taxon>Methanospirillaceae</taxon>
        <taxon>Methanospirillum</taxon>
    </lineage>
</organism>
<feature type="region of interest" description="Disordered" evidence="1">
    <location>
        <begin position="1"/>
        <end position="58"/>
    </location>
</feature>
<evidence type="ECO:0000256" key="1">
    <source>
        <dbReference type="SAM" id="MobiDB-lite"/>
    </source>
</evidence>
<evidence type="ECO:0000313" key="2">
    <source>
        <dbReference type="EMBL" id="QXO95384.1"/>
    </source>
</evidence>
<feature type="compositionally biased region" description="Basic and acidic residues" evidence="1">
    <location>
        <begin position="32"/>
        <end position="43"/>
    </location>
</feature>
<dbReference type="Proteomes" id="UP000694228">
    <property type="component" value="Chromosome"/>
</dbReference>
<reference evidence="2 3" key="1">
    <citation type="submission" date="2021-06" db="EMBL/GenBank/DDBJ databases">
        <title>Complete genome sequence of the secondary alcohol utilizing methanogen Methanospirillum hungatei strain GP1.</title>
        <authorList>
            <person name="Day L.A."/>
            <person name="Costa K.C."/>
        </authorList>
    </citation>
    <scope>NUCLEOTIDE SEQUENCE [LARGE SCALE GENOMIC DNA]</scope>
    <source>
        <strain evidence="2 3">GP1</strain>
    </source>
</reference>
<accession>A0A8F5ZH48</accession>
<feature type="compositionally biased region" description="Polar residues" evidence="1">
    <location>
        <begin position="1"/>
        <end position="10"/>
    </location>
</feature>
<dbReference type="EMBL" id="CP077107">
    <property type="protein sequence ID" value="QXO95384.1"/>
    <property type="molecule type" value="Genomic_DNA"/>
</dbReference>
<dbReference type="AlphaFoldDB" id="A0A8F5ZH48"/>
<protein>
    <submittedName>
        <fullName evidence="2">Uncharacterized protein</fullName>
    </submittedName>
</protein>
<proteinExistence type="predicted"/>
<evidence type="ECO:0000313" key="3">
    <source>
        <dbReference type="Proteomes" id="UP000694228"/>
    </source>
</evidence>
<sequence>MIQFTKSENGMNCPGHHQMKSSKHCSQGPGQRGDEKDKKEVTSHKKKPEKVPFSSDDDALYKIQIYQN</sequence>